<keyword evidence="3" id="KW-1185">Reference proteome</keyword>
<dbReference type="Pfam" id="PF23275">
    <property type="entry name" value="TPR_23"/>
    <property type="match status" value="1"/>
</dbReference>
<dbReference type="EMBL" id="JABELX010000001">
    <property type="protein sequence ID" value="NNH69001.1"/>
    <property type="molecule type" value="Genomic_DNA"/>
</dbReference>
<protein>
    <recommendedName>
        <fullName evidence="1">TPR repeat domain-containing protein</fullName>
    </recommendedName>
</protein>
<accession>A0A849C7Q9</accession>
<proteinExistence type="predicted"/>
<dbReference type="InterPro" id="IPR057037">
    <property type="entry name" value="TPR_rep_actino"/>
</dbReference>
<organism evidence="2 3">
    <name type="scientific">Nocardia uniformis</name>
    <dbReference type="NCBI Taxonomy" id="53432"/>
    <lineage>
        <taxon>Bacteria</taxon>
        <taxon>Bacillati</taxon>
        <taxon>Actinomycetota</taxon>
        <taxon>Actinomycetes</taxon>
        <taxon>Mycobacteriales</taxon>
        <taxon>Nocardiaceae</taxon>
        <taxon>Nocardia</taxon>
    </lineage>
</organism>
<name>A0A849C7Q9_9NOCA</name>
<feature type="domain" description="TPR repeat" evidence="1">
    <location>
        <begin position="225"/>
        <end position="475"/>
    </location>
</feature>
<evidence type="ECO:0000259" key="1">
    <source>
        <dbReference type="Pfam" id="PF23275"/>
    </source>
</evidence>
<dbReference type="RefSeq" id="WP_067526018.1">
    <property type="nucleotide sequence ID" value="NZ_JABELX010000001.1"/>
</dbReference>
<dbReference type="AlphaFoldDB" id="A0A849C7Q9"/>
<evidence type="ECO:0000313" key="2">
    <source>
        <dbReference type="EMBL" id="NNH69001.1"/>
    </source>
</evidence>
<sequence>MSGVPIPTVSQVRAWDLEALARQGSYWTQQASRFKTELDAAHTAVGNSVDYLVGKFGTGARDKGLVVRDQGYKAADALEAAGERITTGIEPVRFAKTTVTDLLTTITSGGYLWGEDGSVTLSLSQLANAMADKDRDAAVIKLAALQRQADQYATALKAALAAAGVAAQSVADGVNEAMAELPNAGEGAENPAVNAVTGERLGEQVSKGGEIPPEVLAQIDQVFDQTSLSDAEKAALQAGDAVVVPASTLEFTQKFLDSAGPDGFTRLSEQLNAQGPDGQAKAQALANSVMLLSNENVKGVKADGKQIEGGYEQLPQEYRDILSSRVVEPGVEVPGVGNDGNTTRYPDPNGLGQYRAGTEFTNNLMGLTNALALADDEYVPGTKLSTELYRQAGHTAWLIDDVPNQPNSDDVLGRSVTNLVDIASRNEEASAIVLTGDGTPDQLGAGYHRDSTVMPLLTYDWPDTEDAPINKVFSWIGTDAIPTDPSDPAQIAAAERAGKAAFGLTEVMSTINSGADGTNNYNDLLNINGTNDAIGQRNPELTQTLAKALMPYVGDFVQAGPELTGTHGFPGLDPVEATRVMTILDSDPRASMLINSAALAEAERYDRMFATQETSDPESGRNSLGRSSGQLRGLIEAGLNAEIADRNQDNRDDQAATNDLKNRYSAIYTGAEIILGAQGYPGAVVAATGELFKTDVINGIVNDQGEYVNQTPTPQFKGQPFTLVDAGNSNHRMYNMIDELIRQGRLDPATLPESERALGPDNNLLPYGKLTENNNPWLTNNGSNVLSKAMPGDHDPLTHYLRNAAEGANEPFAIVQTGRQDFFDGFTSVLVNGNYVPTDNHWIK</sequence>
<gene>
    <name evidence="2" type="ORF">HLB23_03780</name>
</gene>
<reference evidence="2 3" key="1">
    <citation type="submission" date="2020-05" db="EMBL/GenBank/DDBJ databases">
        <title>MicrobeNet Type strains.</title>
        <authorList>
            <person name="Nicholson A.C."/>
        </authorList>
    </citation>
    <scope>NUCLEOTIDE SEQUENCE [LARGE SCALE GENOMIC DNA]</scope>
    <source>
        <strain evidence="2 3">JCM 3224</strain>
    </source>
</reference>
<evidence type="ECO:0000313" key="3">
    <source>
        <dbReference type="Proteomes" id="UP000586827"/>
    </source>
</evidence>
<dbReference type="Proteomes" id="UP000586827">
    <property type="component" value="Unassembled WGS sequence"/>
</dbReference>
<comment type="caution">
    <text evidence="2">The sequence shown here is derived from an EMBL/GenBank/DDBJ whole genome shotgun (WGS) entry which is preliminary data.</text>
</comment>